<dbReference type="GO" id="GO:0005524">
    <property type="term" value="F:ATP binding"/>
    <property type="evidence" value="ECO:0007669"/>
    <property type="project" value="UniProtKB-KW"/>
</dbReference>
<dbReference type="AlphaFoldDB" id="A0AAF0CWH7"/>
<dbReference type="NCBIfam" id="NF000355">
    <property type="entry name" value="ribo_prot_ABC_F"/>
    <property type="match status" value="1"/>
</dbReference>
<keyword evidence="2" id="KW-0547">Nucleotide-binding</keyword>
<dbReference type="Gene3D" id="3.40.50.300">
    <property type="entry name" value="P-loop containing nucleotide triphosphate hydrolases"/>
    <property type="match status" value="3"/>
</dbReference>
<reference evidence="5" key="1">
    <citation type="submission" date="2022-10" db="EMBL/GenBank/DDBJ databases">
        <title>Vagococcus sp. isolated from poultry meat.</title>
        <authorList>
            <person name="Johansson P."/>
            <person name="Bjorkroth J."/>
        </authorList>
    </citation>
    <scope>NUCLEOTIDE SEQUENCE</scope>
    <source>
        <strain evidence="5">STAA11</strain>
    </source>
</reference>
<dbReference type="RefSeq" id="WP_275469952.1">
    <property type="nucleotide sequence ID" value="NZ_CP110232.1"/>
</dbReference>
<dbReference type="GO" id="GO:0016887">
    <property type="term" value="F:ATP hydrolysis activity"/>
    <property type="evidence" value="ECO:0007669"/>
    <property type="project" value="InterPro"/>
</dbReference>
<dbReference type="KEGG" id="vie:OL234_04460"/>
<dbReference type="InterPro" id="IPR003593">
    <property type="entry name" value="AAA+_ATPase"/>
</dbReference>
<dbReference type="InterPro" id="IPR003439">
    <property type="entry name" value="ABC_transporter-like_ATP-bd"/>
</dbReference>
<dbReference type="Pfam" id="PF00005">
    <property type="entry name" value="ABC_tran"/>
    <property type="match status" value="2"/>
</dbReference>
<evidence type="ECO:0000256" key="2">
    <source>
        <dbReference type="ARBA" id="ARBA00022741"/>
    </source>
</evidence>
<organism evidence="5 6">
    <name type="scientific">Vagococcus intermedius</name>
    <dbReference type="NCBI Taxonomy" id="2991418"/>
    <lineage>
        <taxon>Bacteria</taxon>
        <taxon>Bacillati</taxon>
        <taxon>Bacillota</taxon>
        <taxon>Bacilli</taxon>
        <taxon>Lactobacillales</taxon>
        <taxon>Enterococcaceae</taxon>
        <taxon>Vagococcus</taxon>
    </lineage>
</organism>
<keyword evidence="6" id="KW-1185">Reference proteome</keyword>
<dbReference type="SMART" id="SM00382">
    <property type="entry name" value="AAA"/>
    <property type="match status" value="2"/>
</dbReference>
<dbReference type="PROSITE" id="PS50893">
    <property type="entry name" value="ABC_TRANSPORTER_2"/>
    <property type="match status" value="2"/>
</dbReference>
<proteinExistence type="predicted"/>
<sequence>MTKLIELTNIVLGYQVDMLEVGKVSIHKGDIIGIVGENGTGKSMLLKLLARELSTKAYTGSANYYLESNRIAYLEQETEEFYESKQTYFKGTNLSNSWRQSKEYRVLSGGEKIKKRLLACLSEESKLLLLDEPTNHLDEKSVEDLIKSLKNYGGTMVIVSHDRYFLDQLTTKIWSLEDKQLKNYIGNYTQFTEQREHDRKRQAKVYDKQVKETKEVEREMKQLYNWSNKAHAQSTKQEFPKEFYRSKAKRMDNQRKSVKKRLENKLAKQGIESLPVEHEIKFELDTNQIKKGPAFLIENFKLMQEDQLLANNINVNLMFGERVAIVGENGAGKSTFIKAILKDSSIWRSDFADIGYLSQDVFDFPDGYTISDYLDVSRQDLSQSLTWLIQLGFNRQQWDQLIKELSMGERIKLKLLKFMISKKNVLLLDEPTNHLDIKTRETLEKVLSRYNGTLLVVSHDRYFREKITNKTWEIKNKAVMEVKDELPNQMPPLEKNRLVLELKRDELLGILSSNDSTSLAYQQANEEFNQILKMLQN</sequence>
<dbReference type="Proteomes" id="UP001179647">
    <property type="component" value="Chromosome"/>
</dbReference>
<dbReference type="InterPro" id="IPR027417">
    <property type="entry name" value="P-loop_NTPase"/>
</dbReference>
<dbReference type="PANTHER" id="PTHR19211:SF100">
    <property type="entry name" value="RIBOSOME PROTECTION PROTEIN VMLR"/>
    <property type="match status" value="1"/>
</dbReference>
<evidence type="ECO:0000259" key="4">
    <source>
        <dbReference type="PROSITE" id="PS50893"/>
    </source>
</evidence>
<evidence type="ECO:0000313" key="6">
    <source>
        <dbReference type="Proteomes" id="UP001179647"/>
    </source>
</evidence>
<dbReference type="CDD" id="cd03221">
    <property type="entry name" value="ABCF_EF-3"/>
    <property type="match status" value="2"/>
</dbReference>
<gene>
    <name evidence="5" type="ORF">OL234_04460</name>
</gene>
<evidence type="ECO:0000313" key="5">
    <source>
        <dbReference type="EMBL" id="WEG74153.1"/>
    </source>
</evidence>
<protein>
    <submittedName>
        <fullName evidence="5">ATP-binding cassette domain-containing protein</fullName>
    </submittedName>
</protein>
<dbReference type="InterPro" id="IPR032781">
    <property type="entry name" value="ABC_tran_Xtn"/>
</dbReference>
<keyword evidence="3 5" id="KW-0067">ATP-binding</keyword>
<evidence type="ECO:0000256" key="3">
    <source>
        <dbReference type="ARBA" id="ARBA00022840"/>
    </source>
</evidence>
<dbReference type="InterPro" id="IPR050611">
    <property type="entry name" value="ABCF"/>
</dbReference>
<name>A0AAF0CWH7_9ENTE</name>
<dbReference type="SUPFAM" id="SSF52540">
    <property type="entry name" value="P-loop containing nucleoside triphosphate hydrolases"/>
    <property type="match status" value="2"/>
</dbReference>
<keyword evidence="1" id="KW-0677">Repeat</keyword>
<feature type="domain" description="ABC transporter" evidence="4">
    <location>
        <begin position="295"/>
        <end position="501"/>
    </location>
</feature>
<accession>A0AAF0CWH7</accession>
<dbReference type="PANTHER" id="PTHR19211">
    <property type="entry name" value="ATP-BINDING TRANSPORT PROTEIN-RELATED"/>
    <property type="match status" value="1"/>
</dbReference>
<evidence type="ECO:0000256" key="1">
    <source>
        <dbReference type="ARBA" id="ARBA00022737"/>
    </source>
</evidence>
<dbReference type="EMBL" id="CP110232">
    <property type="protein sequence ID" value="WEG74153.1"/>
    <property type="molecule type" value="Genomic_DNA"/>
</dbReference>
<dbReference type="Pfam" id="PF12848">
    <property type="entry name" value="ABC_tran_Xtn"/>
    <property type="match status" value="1"/>
</dbReference>
<feature type="domain" description="ABC transporter" evidence="4">
    <location>
        <begin position="2"/>
        <end position="203"/>
    </location>
</feature>